<comment type="caution">
    <text evidence="2">The sequence shown here is derived from an EMBL/GenBank/DDBJ whole genome shotgun (WGS) entry which is preliminary data.</text>
</comment>
<evidence type="ECO:0000313" key="3">
    <source>
        <dbReference type="Proteomes" id="UP001202328"/>
    </source>
</evidence>
<protein>
    <submittedName>
        <fullName evidence="2">Uncharacterized protein</fullName>
    </submittedName>
</protein>
<proteinExistence type="predicted"/>
<keyword evidence="1" id="KW-0732">Signal</keyword>
<organism evidence="2 3">
    <name type="scientific">Papaver atlanticum</name>
    <dbReference type="NCBI Taxonomy" id="357466"/>
    <lineage>
        <taxon>Eukaryota</taxon>
        <taxon>Viridiplantae</taxon>
        <taxon>Streptophyta</taxon>
        <taxon>Embryophyta</taxon>
        <taxon>Tracheophyta</taxon>
        <taxon>Spermatophyta</taxon>
        <taxon>Magnoliopsida</taxon>
        <taxon>Ranunculales</taxon>
        <taxon>Papaveraceae</taxon>
        <taxon>Papaveroideae</taxon>
        <taxon>Papaver</taxon>
    </lineage>
</organism>
<accession>A0AAD4T575</accession>
<evidence type="ECO:0000313" key="2">
    <source>
        <dbReference type="EMBL" id="KAI3941787.1"/>
    </source>
</evidence>
<gene>
    <name evidence="2" type="ORF">MKW98_030517</name>
</gene>
<reference evidence="2" key="1">
    <citation type="submission" date="2022-04" db="EMBL/GenBank/DDBJ databases">
        <title>A functionally conserved STORR gene fusion in Papaver species that diverged 16.8 million years ago.</title>
        <authorList>
            <person name="Catania T."/>
        </authorList>
    </citation>
    <scope>NUCLEOTIDE SEQUENCE</scope>
    <source>
        <strain evidence="2">S-188037</strain>
    </source>
</reference>
<dbReference type="EMBL" id="JAJJMB010004770">
    <property type="protein sequence ID" value="KAI3941787.1"/>
    <property type="molecule type" value="Genomic_DNA"/>
</dbReference>
<dbReference type="AlphaFoldDB" id="A0AAD4T575"/>
<dbReference type="Proteomes" id="UP001202328">
    <property type="component" value="Unassembled WGS sequence"/>
</dbReference>
<evidence type="ECO:0000256" key="1">
    <source>
        <dbReference type="SAM" id="SignalP"/>
    </source>
</evidence>
<keyword evidence="3" id="KW-1185">Reference proteome</keyword>
<sequence>MEGGGKKSFIRMIGTMLLIVGMFLGQISASRKSEIACFGKCFEDCMFPDPGDGHLAIKCADKCDACYKKSPPDSHSKTLEEFHG</sequence>
<name>A0AAD4T575_9MAGN</name>
<feature type="signal peptide" evidence="1">
    <location>
        <begin position="1"/>
        <end position="29"/>
    </location>
</feature>
<feature type="chain" id="PRO_5041997125" evidence="1">
    <location>
        <begin position="30"/>
        <end position="84"/>
    </location>
</feature>